<dbReference type="Pfam" id="PF18953">
    <property type="entry name" value="SAP_new25"/>
    <property type="match status" value="1"/>
</dbReference>
<keyword evidence="2" id="KW-1185">Reference proteome</keyword>
<dbReference type="EMBL" id="WFLM01000004">
    <property type="protein sequence ID" value="KAB8038057.1"/>
    <property type="molecule type" value="Genomic_DNA"/>
</dbReference>
<proteinExistence type="predicted"/>
<name>A0A6N6VX71_9BACT</name>
<comment type="caution">
    <text evidence="1">The sequence shown here is derived from an EMBL/GenBank/DDBJ whole genome shotgun (WGS) entry which is preliminary data.</text>
</comment>
<reference evidence="1 2" key="1">
    <citation type="submission" date="2019-10" db="EMBL/GenBank/DDBJ databases">
        <title>New species of Slilvanegrellaceae.</title>
        <authorList>
            <person name="Pitt A."/>
            <person name="Hahn M.W."/>
        </authorList>
    </citation>
    <scope>NUCLEOTIDE SEQUENCE [LARGE SCALE GENOMIC DNA]</scope>
    <source>
        <strain evidence="1 2">SP-Ram-0.45-NSY-1</strain>
    </source>
</reference>
<evidence type="ECO:0000313" key="2">
    <source>
        <dbReference type="Proteomes" id="UP000437748"/>
    </source>
</evidence>
<accession>A0A6N6VX71</accession>
<dbReference type="Proteomes" id="UP000437748">
    <property type="component" value="Unassembled WGS sequence"/>
</dbReference>
<organism evidence="1 2">
    <name type="scientific">Silvanigrella paludirubra</name>
    <dbReference type="NCBI Taxonomy" id="2499159"/>
    <lineage>
        <taxon>Bacteria</taxon>
        <taxon>Pseudomonadati</taxon>
        <taxon>Bdellovibrionota</taxon>
        <taxon>Oligoflexia</taxon>
        <taxon>Silvanigrellales</taxon>
        <taxon>Silvanigrellaceae</taxon>
        <taxon>Silvanigrella</taxon>
    </lineage>
</organism>
<evidence type="ECO:0000313" key="1">
    <source>
        <dbReference type="EMBL" id="KAB8038057.1"/>
    </source>
</evidence>
<dbReference type="OrthoDB" id="9778090at2"/>
<dbReference type="AlphaFoldDB" id="A0A6N6VX71"/>
<evidence type="ECO:0008006" key="3">
    <source>
        <dbReference type="Google" id="ProtNLM"/>
    </source>
</evidence>
<dbReference type="RefSeq" id="WP_153421134.1">
    <property type="nucleotide sequence ID" value="NZ_WFLM01000004.1"/>
</dbReference>
<protein>
    <recommendedName>
        <fullName evidence="3">SAP domain-containing protein</fullName>
    </recommendedName>
</protein>
<sequence length="208" mass="25309">MCSDLLMKRPKLTKNIDIKTFLDYYWLKSELIQFCKIYKLNTTGNKFDLLKRVQYFIETGNKNETISKPNSQKYKKDSLNKLDKNSLVLNYKNDKKTREFFIKEIGSHFQFNDYLRSFNNRIIDINNKITYGDLIQGWITYENEKKSLNIEKEIGKQFEYNQFMRDFFKNEKGKNRQEAIEAWNFVKFLPGKRDYDSYKKKLTWRPRE</sequence>
<gene>
    <name evidence="1" type="ORF">GCL60_12860</name>
</gene>